<protein>
    <submittedName>
        <fullName evidence="2">Uncharacterized protein</fullName>
    </submittedName>
</protein>
<dbReference type="OrthoDB" id="3252634at2759"/>
<sequence length="612" mass="66535">MLRSHVQPSCPHSSSELPCQPCHSPVPVPLPLPPPLPMPARRDCIAPTFNSHAPRTLPKYFSDLEFLFLRSCITTDSEKKYHATRFLELDEQELWECVPEFADPTASFTELTTAIFRLYPEADPERRHSRSDLDALVSELSRLPSLSRTQFADFYRSFFLISTFLIQKGRLSGFEQSFALRRAIPQSIWPQIAQRLAIKLPDVYPGDPYPLASLRDAIHFVLADSSPSTPLSSSTSKLASAAAPFISESSETLAPTLRAAVDCLVDVLAPSVCVRPSASASRPVLPSAQSLPYPATSHLNLPPALHRPLVCSYCSDPAHFIANCPLVTADVHGGLCTRNAEGKVVLPNGLFVPHRIIGPNLRARISSWHSENSAHFALDSQPPHVPAVPRPLPSLPSPSHSSRTAPDVIPVPTITPARSAPVLRSADVTSVPQLHSTSQSSLHSPQLASDPVSAPLPTQTHLSLASSFSIQSRIADLEAQLTTLHNRTLCPLQPQPSPIELCHVSEAESRFAQSQIPFGADSMFPQLCSPQNTVQHRSQCSKSSASDLSMSQPYPASHSQLQLNSFAPEISHPAHRDFTASFSLEHNSSVIPHVPDLVSGRPSSPADLILFG</sequence>
<evidence type="ECO:0000313" key="3">
    <source>
        <dbReference type="Proteomes" id="UP000623467"/>
    </source>
</evidence>
<evidence type="ECO:0000256" key="1">
    <source>
        <dbReference type="SAM" id="MobiDB-lite"/>
    </source>
</evidence>
<reference evidence="2" key="1">
    <citation type="submission" date="2020-05" db="EMBL/GenBank/DDBJ databases">
        <title>Mycena genomes resolve the evolution of fungal bioluminescence.</title>
        <authorList>
            <person name="Tsai I.J."/>
        </authorList>
    </citation>
    <scope>NUCLEOTIDE SEQUENCE</scope>
    <source>
        <strain evidence="2">160909Yilan</strain>
    </source>
</reference>
<proteinExistence type="predicted"/>
<dbReference type="EMBL" id="JACAZH010000002">
    <property type="protein sequence ID" value="KAF7374488.1"/>
    <property type="molecule type" value="Genomic_DNA"/>
</dbReference>
<gene>
    <name evidence="2" type="ORF">MSAN_00333200</name>
</gene>
<accession>A0A8H7DJE1</accession>
<feature type="compositionally biased region" description="Low complexity" evidence="1">
    <location>
        <begin position="432"/>
        <end position="447"/>
    </location>
</feature>
<feature type="compositionally biased region" description="Pro residues" evidence="1">
    <location>
        <begin position="383"/>
        <end position="396"/>
    </location>
</feature>
<dbReference type="Proteomes" id="UP000623467">
    <property type="component" value="Unassembled WGS sequence"/>
</dbReference>
<name>A0A8H7DJE1_9AGAR</name>
<evidence type="ECO:0000313" key="2">
    <source>
        <dbReference type="EMBL" id="KAF7374488.1"/>
    </source>
</evidence>
<comment type="caution">
    <text evidence="2">The sequence shown here is derived from an EMBL/GenBank/DDBJ whole genome shotgun (WGS) entry which is preliminary data.</text>
</comment>
<organism evidence="2 3">
    <name type="scientific">Mycena sanguinolenta</name>
    <dbReference type="NCBI Taxonomy" id="230812"/>
    <lineage>
        <taxon>Eukaryota</taxon>
        <taxon>Fungi</taxon>
        <taxon>Dikarya</taxon>
        <taxon>Basidiomycota</taxon>
        <taxon>Agaricomycotina</taxon>
        <taxon>Agaricomycetes</taxon>
        <taxon>Agaricomycetidae</taxon>
        <taxon>Agaricales</taxon>
        <taxon>Marasmiineae</taxon>
        <taxon>Mycenaceae</taxon>
        <taxon>Mycena</taxon>
    </lineage>
</organism>
<feature type="region of interest" description="Disordered" evidence="1">
    <location>
        <begin position="376"/>
        <end position="453"/>
    </location>
</feature>
<dbReference type="AlphaFoldDB" id="A0A8H7DJE1"/>
<keyword evidence="3" id="KW-1185">Reference proteome</keyword>